<protein>
    <submittedName>
        <fullName evidence="2">L-aminopeptidase/D-esterase</fullName>
    </submittedName>
</protein>
<dbReference type="GO" id="GO:0004177">
    <property type="term" value="F:aminopeptidase activity"/>
    <property type="evidence" value="ECO:0007669"/>
    <property type="project" value="UniProtKB-KW"/>
</dbReference>
<dbReference type="PANTHER" id="PTHR36512">
    <property type="entry name" value="D-AMINOPEPTIDASE"/>
    <property type="match status" value="1"/>
</dbReference>
<keyword evidence="2" id="KW-0378">Hydrolase</keyword>
<dbReference type="OrthoDB" id="9808347at2"/>
<dbReference type="AlphaFoldDB" id="A0A521BYE4"/>
<sequence length="318" mass="32543">MNGSITDVPGVEVGQAEDLKALTGCTVVRVPDGAVAGVDVRGAAPGTRETDLLHPMNLVGEVHAVCLAGGSAFGLDAASGVMQALEEEKQGFDVGVGVVPIVPAAVLFDLTVGSADVRPDQAMGYQAAKRATDQPVQEGNVGAGCGATVGKFSGMKFAMKSGLGSASRRLKNGVIVGAVVAVNAVGEVRDPHTGKRLAGARDGQGGFLDYFERMEKTDPRNQAFQTNTTLAVVANNAKLTKAEANKAAQMAHDGLARTIVPIHTMNDGDTVFSLATGQREASVDVIGALSAEVLAEAVVRAVKSAQSVNGFPASSEYK</sequence>
<keyword evidence="3" id="KW-1185">Reference proteome</keyword>
<keyword evidence="2" id="KW-0645">Protease</keyword>
<comment type="similarity">
    <text evidence="1">Belongs to the peptidase S58 family.</text>
</comment>
<dbReference type="RefSeq" id="WP_142504784.1">
    <property type="nucleotide sequence ID" value="NZ_FXTI01000003.1"/>
</dbReference>
<proteinExistence type="inferred from homology"/>
<keyword evidence="2" id="KW-0031">Aminopeptidase</keyword>
<dbReference type="Gene3D" id="3.60.70.12">
    <property type="entry name" value="L-amino peptidase D-ALA esterase/amidase"/>
    <property type="match status" value="1"/>
</dbReference>
<dbReference type="EMBL" id="FXTI01000003">
    <property type="protein sequence ID" value="SMO52208.1"/>
    <property type="molecule type" value="Genomic_DNA"/>
</dbReference>
<evidence type="ECO:0000313" key="2">
    <source>
        <dbReference type="EMBL" id="SMO52208.1"/>
    </source>
</evidence>
<evidence type="ECO:0000313" key="3">
    <source>
        <dbReference type="Proteomes" id="UP000315636"/>
    </source>
</evidence>
<dbReference type="CDD" id="cd02252">
    <property type="entry name" value="nylC_like"/>
    <property type="match status" value="1"/>
</dbReference>
<dbReference type="InterPro" id="IPR005321">
    <property type="entry name" value="Peptidase_S58_DmpA"/>
</dbReference>
<reference evidence="2 3" key="1">
    <citation type="submission" date="2017-05" db="EMBL/GenBank/DDBJ databases">
        <authorList>
            <person name="Varghese N."/>
            <person name="Submissions S."/>
        </authorList>
    </citation>
    <scope>NUCLEOTIDE SEQUENCE [LARGE SCALE GENOMIC DNA]</scope>
    <source>
        <strain evidence="2 3">DSM 45474</strain>
    </source>
</reference>
<dbReference type="InterPro" id="IPR016117">
    <property type="entry name" value="ArgJ-like_dom_sf"/>
</dbReference>
<dbReference type="Proteomes" id="UP000315636">
    <property type="component" value="Unassembled WGS sequence"/>
</dbReference>
<dbReference type="PANTHER" id="PTHR36512:SF3">
    <property type="entry name" value="BLR5678 PROTEIN"/>
    <property type="match status" value="1"/>
</dbReference>
<accession>A0A521BYE4</accession>
<evidence type="ECO:0000256" key="1">
    <source>
        <dbReference type="ARBA" id="ARBA00007068"/>
    </source>
</evidence>
<organism evidence="2 3">
    <name type="scientific">Melghirimyces algeriensis</name>
    <dbReference type="NCBI Taxonomy" id="910412"/>
    <lineage>
        <taxon>Bacteria</taxon>
        <taxon>Bacillati</taxon>
        <taxon>Bacillota</taxon>
        <taxon>Bacilli</taxon>
        <taxon>Bacillales</taxon>
        <taxon>Thermoactinomycetaceae</taxon>
        <taxon>Melghirimyces</taxon>
    </lineage>
</organism>
<dbReference type="Pfam" id="PF03576">
    <property type="entry name" value="Peptidase_S58"/>
    <property type="match status" value="1"/>
</dbReference>
<dbReference type="SUPFAM" id="SSF56266">
    <property type="entry name" value="DmpA/ArgJ-like"/>
    <property type="match status" value="1"/>
</dbReference>
<gene>
    <name evidence="2" type="ORF">SAMN06264849_1034</name>
</gene>
<name>A0A521BYE4_9BACL</name>